<evidence type="ECO:0000313" key="3">
    <source>
        <dbReference type="Proteomes" id="UP000279760"/>
    </source>
</evidence>
<dbReference type="EMBL" id="CP033579">
    <property type="protein sequence ID" value="AYV25090.1"/>
    <property type="molecule type" value="Genomic_DNA"/>
</dbReference>
<protein>
    <submittedName>
        <fullName evidence="2">Uncharacterized protein</fullName>
    </submittedName>
</protein>
<dbReference type="RefSeq" id="WP_124942379.1">
    <property type="nucleotide sequence ID" value="NZ_CP033579.1"/>
</dbReference>
<dbReference type="Proteomes" id="UP000279760">
    <property type="component" value="Plasmid unnamed"/>
</dbReference>
<reference evidence="2 3" key="1">
    <citation type="submission" date="2018-11" db="EMBL/GenBank/DDBJ databases">
        <title>Complete Genome Sequence of Vbrio mediterranei 117-T6: a Potential Pathogen Bacteria Isolated from the Conchocelis of Pyropia.</title>
        <authorList>
            <person name="Liu Q."/>
        </authorList>
    </citation>
    <scope>NUCLEOTIDE SEQUENCE [LARGE SCALE GENOMIC DNA]</scope>
    <source>
        <strain evidence="2 3">117-T6</strain>
        <plasmid evidence="2 3">unnamed</plasmid>
    </source>
</reference>
<evidence type="ECO:0000313" key="2">
    <source>
        <dbReference type="EMBL" id="AYV25090.1"/>
    </source>
</evidence>
<proteinExistence type="predicted"/>
<organism evidence="2 3">
    <name type="scientific">Vibrio mediterranei</name>
    <dbReference type="NCBI Taxonomy" id="689"/>
    <lineage>
        <taxon>Bacteria</taxon>
        <taxon>Pseudomonadati</taxon>
        <taxon>Pseudomonadota</taxon>
        <taxon>Gammaproteobacteria</taxon>
        <taxon>Vibrionales</taxon>
        <taxon>Vibrionaceae</taxon>
        <taxon>Vibrio</taxon>
    </lineage>
</organism>
<feature type="coiled-coil region" evidence="1">
    <location>
        <begin position="1367"/>
        <end position="1394"/>
    </location>
</feature>
<name>A0A3G4VJZ5_9VIBR</name>
<gene>
    <name evidence="2" type="ORF">ECB94_27745</name>
</gene>
<evidence type="ECO:0000256" key="1">
    <source>
        <dbReference type="SAM" id="Coils"/>
    </source>
</evidence>
<geneLocation type="plasmid" evidence="2">
    <name>unnamed</name>
</geneLocation>
<keyword evidence="2" id="KW-0614">Plasmid</keyword>
<keyword evidence="1" id="KW-0175">Coiled coil</keyword>
<accession>A0A3G4VJZ5</accession>
<sequence length="1436" mass="161642">MKIKDIQHTDFKDSKNDKCSETELNVRSVGNVTLTEELRARIPDLKVIETREKSVQSLIGFYNSLGGGLATKNYYGSHRGKGFDSLIDALLSRTVPKTESKLSPDLTDAAKLPSVDLIDVNSSPDLTDAAKLPSVDLIDVNSSPDLTDAAKLPSVDLIDVNSSPDLTDAAKLPSVDLIDVNSSPDLTDAAKLPSVDLIDVNSSPDLTDAAKLPSVDLIDVNSSPDLTDAAKLPSVDLIDVNSSPDLTDAAKLPSVDLIDVNSSPDLTDAAKLPSVDLIDVNSSPDLTDAAKLPSVDLIDVSSSPDLTDAAKLPSVDLIDVNSSPTALTEAEDPSTVNSIEVRGLSLTIEEKKYNTYRTDCFLGKKIGNFTPQQKIDIEKLNLKIKQSNSDLTDERETLLALYGQKELLTNNEIETVRNLLVDTFSFYDCKEENVSPYFSRVLDILKNQDDNVYSSVINELLMKKNGYEVPYKYFNLVSPLNLSSERISFHNHAWNEFKKTSDALSERKFDVDKLSNAIYGLIITDGVTGLAKIKNSDRERQIKEFRGSLEKWVKSVADGVENLSDEEKALFELSKFYLKDVKPRDKAYKKLSDAIRGIPHRNSKIKEEHHKRVTEEITNRMKSINDEELSKLSVTPLKEAVIKGKCKFDNPESLNINYDNFNQDSNKILIENKYREYRENNPGMPSLSELVDLFLSRELPRDFLSSFPDEGLDIITNYAWPYAYITSSNKTYGNPTNPDKLANINNGNNKIEILKNAMFEFYSEEGLLKKSGSVTEQQIDLLNTIYEVDQNSKLATKNLAAGEGKSFTVALYEKISPNMPLTIHVSPSPEVYNDWHVKGYEEVKSLLQDSDNEVRHICMTPEQANKMLIESRKDETFDKLKSSMIVADEYDAKQYNKKNGASNILEWQKLGFNKILKLSATHNSEHNDKLIKRTAFKIQHGRDNLQSKLDVLKTQNRRMQESISAVFKREIDIRTTNDDRKNSIDMAVSLVNEAIDGGNRRFIVQIPDSPLELTQVANIICENIKADTKNTRNINVVFVDDMAQKKVMQINGKDTSVKEIPLDKYSKSKSDNDVSVLLYAQNSRGGDYGELSKTGVERQYIIYSEVPEKTELYQHLKRDRSDESHVTLVPLFSPLPQDFKSMIFNANLKQKKNSEIREALWMEEKKVSHMKRRIEHAIVSSLTKFDENLPSRIGKEISQHVKLAVREEIEKDPNAKNVDVKVMDRLEPIITQRLTSYVNSQTDSSDDIVDGNDISLISREIKIAEALINGKDKLVDVLHQLLPSALIPTNSMNLGEEFMKNMTNEIKDYLAQNLEMKSFEVQGMAAQFSKDFMDEKIIGLKPKTPSTLETSKRRVSRRLDNVIKNYNTNLKFQKESLQNKLDAINTRKAKLAELGRKLESISEVITRARVITHESKTSNEKWYEMELGRKNAISAG</sequence>